<organism evidence="1">
    <name type="scientific">hydrothermal vent metagenome</name>
    <dbReference type="NCBI Taxonomy" id="652676"/>
    <lineage>
        <taxon>unclassified sequences</taxon>
        <taxon>metagenomes</taxon>
        <taxon>ecological metagenomes</taxon>
    </lineage>
</organism>
<dbReference type="AlphaFoldDB" id="A0A3B1DTG3"/>
<proteinExistence type="predicted"/>
<accession>A0A3B1DTG3</accession>
<dbReference type="EMBL" id="UOGL01000328">
    <property type="protein sequence ID" value="VAX39388.1"/>
    <property type="molecule type" value="Genomic_DNA"/>
</dbReference>
<evidence type="ECO:0008006" key="2">
    <source>
        <dbReference type="Google" id="ProtNLM"/>
    </source>
</evidence>
<gene>
    <name evidence="1" type="ORF">MNBD_PLANCTO02-1326</name>
</gene>
<protein>
    <recommendedName>
        <fullName evidence="2">DUF4139 domain-containing protein</fullName>
    </recommendedName>
</protein>
<name>A0A3B1DTG3_9ZZZZ</name>
<sequence length="568" mass="64116">MLFRRQTVCWGFVFVLVTCCCSYSKGAEKESSLNTMPVREVTIFKDGHAFVHHEGEVKTDANGNVHLDYLPSPVLGTFWSYSADKKVKLKSVTAGKQRVQMKRTALTLIDLIKANIGVEAIIQEQTASKEAKISSYHATILSIPTRSTKEIETASPFGSGPHLPVQGSTVLLKTEEGIRIININAIRNITLLKQFHTKVEHEEIRTRLRLNLDWGNKKPNVKTKIGMTYLQKGIRWIPQYNLTINDNGTIKVQLQATLINELTDLNDVTANLLVGVPHIEFKETLDPIAMHQQGVQLSSYFYNAPASGGRNMLRNNAIMSQQAFARRYNTPHVVGVKLPHSEKNGEMFSFQLKHISLAKGERMIVSVGEWTMKYKNVYKLYIPSISSSDAQRYFKSYQSSDLEKAIDSPKVKKTLRIVNNQQAPFTTAPALIQSSKGLIGQGMMTYTAAGGTVDIVIATAVNVPIYQEENVIGQIMNNLVYNGNHYNRTNIKCEIKITNFNKKKIQLEVTRMTIGKVDSAEKEGRITHPTTHGFWANQLNTQSRIDWKKTLLPGETIKLHHKWHYFWN</sequence>
<evidence type="ECO:0000313" key="1">
    <source>
        <dbReference type="EMBL" id="VAX39388.1"/>
    </source>
</evidence>
<reference evidence="1" key="1">
    <citation type="submission" date="2018-06" db="EMBL/GenBank/DDBJ databases">
        <authorList>
            <person name="Zhirakovskaya E."/>
        </authorList>
    </citation>
    <scope>NUCLEOTIDE SEQUENCE</scope>
</reference>